<feature type="compositionally biased region" description="Basic and acidic residues" evidence="1">
    <location>
        <begin position="1114"/>
        <end position="1129"/>
    </location>
</feature>
<dbReference type="GeneID" id="43600017"/>
<feature type="region of interest" description="Disordered" evidence="1">
    <location>
        <begin position="1074"/>
        <end position="1143"/>
    </location>
</feature>
<feature type="compositionally biased region" description="Polar residues" evidence="1">
    <location>
        <begin position="486"/>
        <end position="504"/>
    </location>
</feature>
<feature type="compositionally biased region" description="Polar residues" evidence="1">
    <location>
        <begin position="903"/>
        <end position="915"/>
    </location>
</feature>
<evidence type="ECO:0000256" key="1">
    <source>
        <dbReference type="SAM" id="MobiDB-lite"/>
    </source>
</evidence>
<dbReference type="AlphaFoldDB" id="A0A370TIR1"/>
<keyword evidence="3" id="KW-1185">Reference proteome</keyword>
<feature type="region of interest" description="Disordered" evidence="1">
    <location>
        <begin position="310"/>
        <end position="329"/>
    </location>
</feature>
<gene>
    <name evidence="2" type="ORF">BP5553_07168</name>
</gene>
<feature type="compositionally biased region" description="Polar residues" evidence="1">
    <location>
        <begin position="31"/>
        <end position="42"/>
    </location>
</feature>
<feature type="region of interest" description="Disordered" evidence="1">
    <location>
        <begin position="806"/>
        <end position="861"/>
    </location>
</feature>
<accession>A0A370TIR1</accession>
<dbReference type="OrthoDB" id="3565440at2759"/>
<sequence>MPTPTSANKEIGPSPPTHTPTPGVDLMDPSSAPTKDSQSLPGISSPKRSRLFEVLRSWGPGRKSRGGSESHNSQVSGRRKSTWGILASLRNGRQTNEENLTISNATRARSASLSKKGKCDHEISPTLQRRKSLGNILGILKHQASSTRSANLRDGSEIGKLSSALIDSAVHQEATNVGQPISATHPNGATTQEISIQLVVPSYGDVDGCTDHTKSMVNGRSKVRTLATCQDEAGDKLLVGDEDQRSKTLDDYLCALIEAHCTSLDTSPTMSSQMKSSIAPAPNALKPARKVTFVEDACSDLTRTRESLAKKTPMGDIGASPDRKLLDTPKPIEDNEIVRLQVAEPEFYFRDLDRDFIQRSETRNQRYQTIQGVSDVTPMLDKQRIEQSVKLTVARMTKNFHNSNHNEGQAHCESSEIEAWNVVFTGSDILHKKFPYTTAKRVPSQDHSFHIKTLEETTSIAKPFETKTNHPLQQISSRTANLNRVEANSTQVENQSPGQGSLDSRQNRPRGQCVEQLKIRGKQPRRPCSNKARHVSLAPVFVEFPQVNDEPLRRERYSNKSDAISDLYNQSYNRQYSSFCTYDPRTRTIHVHPRPSGVPNLPELRSKGKEILWLPMNDDSTAHFASAARMARHEREVHDATEAIATLNSGAGPRLEQSNIFQGNIAFKKSQEGAARSGEAGLLDKTGTLVANNAFGCTYFPSLSPLTNTTPNSSLSPDTPTDQAVQPTIGNGYLAGSKVGRDIALSFVGSQFSGPKISLQDDESSNYEFTASGTEVDLLFGLKSVEETRCTKTWFDLAKDYLAEHPKEVPTKDSENEEVGNDGLDATIGETLGPLNEVNIRGDQLPRPHPRQSSDPGPTFEHIENITKQASSSRGKVESNRQAKGLSEIGISAGVETNRYHYRSSTSQKYTQTEPAPSPVHQPLINISSSVEHQNRIPKASASKFPAASHTGMRTSSTVLSPSRFEFSAFAAPKNETEGTEIDATRYFECPDQRIPHREQCTPNFDASEGARAPSETNPDDLDCRVMGKSARCSKFAKQSLELGHKAEIPLRPRSISRFGTLPDTLFRQYGTGRVITTDRRQASEGPRYPSPSPRSFSTLSDADTENSSAFGEALERTWTYKDDEEKITASRQRPLQTLTNMK</sequence>
<evidence type="ECO:0000313" key="3">
    <source>
        <dbReference type="Proteomes" id="UP000254866"/>
    </source>
</evidence>
<feature type="region of interest" description="Disordered" evidence="1">
    <location>
        <begin position="486"/>
        <end position="510"/>
    </location>
</feature>
<feature type="region of interest" description="Disordered" evidence="1">
    <location>
        <begin position="902"/>
        <end position="956"/>
    </location>
</feature>
<comment type="caution">
    <text evidence="2">The sequence shown here is derived from an EMBL/GenBank/DDBJ whole genome shotgun (WGS) entry which is preliminary data.</text>
</comment>
<dbReference type="Proteomes" id="UP000254866">
    <property type="component" value="Unassembled WGS sequence"/>
</dbReference>
<feature type="compositionally biased region" description="Polar residues" evidence="1">
    <location>
        <begin position="67"/>
        <end position="76"/>
    </location>
</feature>
<dbReference type="EMBL" id="NPIC01000006">
    <property type="protein sequence ID" value="RDL35237.1"/>
    <property type="molecule type" value="Genomic_DNA"/>
</dbReference>
<name>A0A370TIR1_9HELO</name>
<proteinExistence type="predicted"/>
<feature type="compositionally biased region" description="Low complexity" evidence="1">
    <location>
        <begin position="938"/>
        <end position="949"/>
    </location>
</feature>
<dbReference type="RefSeq" id="XP_031868060.1">
    <property type="nucleotide sequence ID" value="XM_032015791.1"/>
</dbReference>
<organism evidence="2 3">
    <name type="scientific">Venustampulla echinocandica</name>
    <dbReference type="NCBI Taxonomy" id="2656787"/>
    <lineage>
        <taxon>Eukaryota</taxon>
        <taxon>Fungi</taxon>
        <taxon>Dikarya</taxon>
        <taxon>Ascomycota</taxon>
        <taxon>Pezizomycotina</taxon>
        <taxon>Leotiomycetes</taxon>
        <taxon>Helotiales</taxon>
        <taxon>Pleuroascaceae</taxon>
        <taxon>Venustampulla</taxon>
    </lineage>
</organism>
<reference evidence="2 3" key="1">
    <citation type="journal article" date="2018" name="IMA Fungus">
        <title>IMA Genome-F 9: Draft genome sequence of Annulohypoxylon stygium, Aspergillus mulundensis, Berkeleyomyces basicola (syn. Thielaviopsis basicola), Ceratocystis smalleyi, two Cercospora beticola strains, Coleophoma cylindrospora, Fusarium fracticaudum, Phialophora cf. hyalina, and Morchella septimelata.</title>
        <authorList>
            <person name="Wingfield B.D."/>
            <person name="Bills G.F."/>
            <person name="Dong Y."/>
            <person name="Huang W."/>
            <person name="Nel W.J."/>
            <person name="Swalarsk-Parry B.S."/>
            <person name="Vaghefi N."/>
            <person name="Wilken P.M."/>
            <person name="An Z."/>
            <person name="de Beer Z.W."/>
            <person name="De Vos L."/>
            <person name="Chen L."/>
            <person name="Duong T.A."/>
            <person name="Gao Y."/>
            <person name="Hammerbacher A."/>
            <person name="Kikkert J.R."/>
            <person name="Li Y."/>
            <person name="Li H."/>
            <person name="Li K."/>
            <person name="Li Q."/>
            <person name="Liu X."/>
            <person name="Ma X."/>
            <person name="Naidoo K."/>
            <person name="Pethybridge S.J."/>
            <person name="Sun J."/>
            <person name="Steenkamp E.T."/>
            <person name="van der Nest M.A."/>
            <person name="van Wyk S."/>
            <person name="Wingfield M.J."/>
            <person name="Xiong C."/>
            <person name="Yue Q."/>
            <person name="Zhang X."/>
        </authorList>
    </citation>
    <scope>NUCLEOTIDE SEQUENCE [LARGE SCALE GENOMIC DNA]</scope>
    <source>
        <strain evidence="2 3">BP 5553</strain>
    </source>
</reference>
<feature type="region of interest" description="Disordered" evidence="1">
    <location>
        <begin position="1"/>
        <end position="82"/>
    </location>
</feature>
<protein>
    <submittedName>
        <fullName evidence="2">Uncharacterized protein</fullName>
    </submittedName>
</protein>
<evidence type="ECO:0000313" key="2">
    <source>
        <dbReference type="EMBL" id="RDL35237.1"/>
    </source>
</evidence>
<feature type="compositionally biased region" description="Polar residues" evidence="1">
    <location>
        <begin position="1130"/>
        <end position="1143"/>
    </location>
</feature>
<feature type="compositionally biased region" description="Polar residues" evidence="1">
    <location>
        <begin position="1099"/>
        <end position="1110"/>
    </location>
</feature>